<dbReference type="AlphaFoldDB" id="A0A4Y3VEA5"/>
<comment type="caution">
    <text evidence="1">The sequence shown here is derived from an EMBL/GenBank/DDBJ whole genome shotgun (WGS) entry which is preliminary data.</text>
</comment>
<evidence type="ECO:0000313" key="1">
    <source>
        <dbReference type="EMBL" id="GEC03316.1"/>
    </source>
</evidence>
<accession>A0A4Y3VEA5</accession>
<reference evidence="1 2" key="1">
    <citation type="submission" date="2019-06" db="EMBL/GenBank/DDBJ databases">
        <title>Whole genome shotgun sequence of Streptomyces spinoverrucosus NBRC 14228.</title>
        <authorList>
            <person name="Hosoyama A."/>
            <person name="Uohara A."/>
            <person name="Ohji S."/>
            <person name="Ichikawa N."/>
        </authorList>
    </citation>
    <scope>NUCLEOTIDE SEQUENCE [LARGE SCALE GENOMIC DNA]</scope>
    <source>
        <strain evidence="1 2">NBRC 14228</strain>
    </source>
</reference>
<dbReference type="RefSeq" id="WP_308439575.1">
    <property type="nucleotide sequence ID" value="NZ_BJND01000007.1"/>
</dbReference>
<organism evidence="1 2">
    <name type="scientific">Streptomyces spinoverrucosus</name>
    <dbReference type="NCBI Taxonomy" id="284043"/>
    <lineage>
        <taxon>Bacteria</taxon>
        <taxon>Bacillati</taxon>
        <taxon>Actinomycetota</taxon>
        <taxon>Actinomycetes</taxon>
        <taxon>Kitasatosporales</taxon>
        <taxon>Streptomycetaceae</taxon>
        <taxon>Streptomyces</taxon>
    </lineage>
</organism>
<gene>
    <name evidence="1" type="ORF">SSP24_09710</name>
</gene>
<name>A0A4Y3VEA5_9ACTN</name>
<dbReference type="EMBL" id="BJND01000007">
    <property type="protein sequence ID" value="GEC03316.1"/>
    <property type="molecule type" value="Genomic_DNA"/>
</dbReference>
<protein>
    <submittedName>
        <fullName evidence="1">Uncharacterized protein</fullName>
    </submittedName>
</protein>
<sequence>MSSPHDFDFLHGDWDVRNRRRTDFLDPDSDWVEFPVTSRCWSLFDGAANIDEVDMPQLGTKGQLVPPAAAAHCFRR</sequence>
<dbReference type="Proteomes" id="UP000317881">
    <property type="component" value="Unassembled WGS sequence"/>
</dbReference>
<keyword evidence="2" id="KW-1185">Reference proteome</keyword>
<proteinExistence type="predicted"/>
<evidence type="ECO:0000313" key="2">
    <source>
        <dbReference type="Proteomes" id="UP000317881"/>
    </source>
</evidence>